<evidence type="ECO:0000256" key="3">
    <source>
        <dbReference type="SAM" id="Phobius"/>
    </source>
</evidence>
<protein>
    <submittedName>
        <fullName evidence="4">Uncharacterized protein</fullName>
    </submittedName>
</protein>
<dbReference type="EMBL" id="NAJL01000003">
    <property type="protein sequence ID" value="TKA33259.1"/>
    <property type="molecule type" value="Genomic_DNA"/>
</dbReference>
<evidence type="ECO:0000313" key="5">
    <source>
        <dbReference type="Proteomes" id="UP000308549"/>
    </source>
</evidence>
<dbReference type="Proteomes" id="UP000308549">
    <property type="component" value="Unassembled WGS sequence"/>
</dbReference>
<evidence type="ECO:0000313" key="4">
    <source>
        <dbReference type="EMBL" id="TKA33259.1"/>
    </source>
</evidence>
<keyword evidence="5" id="KW-1185">Reference proteome</keyword>
<keyword evidence="3" id="KW-1133">Transmembrane helix</keyword>
<name>A0A4V5N8B5_9PEZI</name>
<keyword evidence="1" id="KW-0175">Coiled coil</keyword>
<keyword evidence="3" id="KW-0812">Transmembrane</keyword>
<feature type="compositionally biased region" description="Polar residues" evidence="2">
    <location>
        <begin position="16"/>
        <end position="30"/>
    </location>
</feature>
<feature type="transmembrane region" description="Helical" evidence="3">
    <location>
        <begin position="149"/>
        <end position="168"/>
    </location>
</feature>
<organism evidence="4 5">
    <name type="scientific">Salinomyces thailandicus</name>
    <dbReference type="NCBI Taxonomy" id="706561"/>
    <lineage>
        <taxon>Eukaryota</taxon>
        <taxon>Fungi</taxon>
        <taxon>Dikarya</taxon>
        <taxon>Ascomycota</taxon>
        <taxon>Pezizomycotina</taxon>
        <taxon>Dothideomycetes</taxon>
        <taxon>Dothideomycetidae</taxon>
        <taxon>Mycosphaerellales</taxon>
        <taxon>Teratosphaeriaceae</taxon>
        <taxon>Salinomyces</taxon>
    </lineage>
</organism>
<feature type="transmembrane region" description="Helical" evidence="3">
    <location>
        <begin position="110"/>
        <end position="129"/>
    </location>
</feature>
<sequence length="215" mass="24416">MELVCAWKMLAEPSNMNSTRTTMKDSTSITRPPPSYRESTGLEARLSREQLLEIRLRALERELREQRDAGEKQSAREQLLDQRERLIRQREESDIELAIRNEINIDYRHMMLASALIYTGILIAAAIIIDKKRGSKAGNCNEPLGLGSWIVLITCFTFLINFKLTYGLKWLAKCSARHSWARAVVALAMFALPPVMLIVTPMLAMAMQTVCAMQS</sequence>
<dbReference type="OrthoDB" id="3872267at2759"/>
<feature type="transmembrane region" description="Helical" evidence="3">
    <location>
        <begin position="180"/>
        <end position="207"/>
    </location>
</feature>
<keyword evidence="3" id="KW-0472">Membrane</keyword>
<comment type="caution">
    <text evidence="4">The sequence shown here is derived from an EMBL/GenBank/DDBJ whole genome shotgun (WGS) entry which is preliminary data.</text>
</comment>
<feature type="coiled-coil region" evidence="1">
    <location>
        <begin position="49"/>
        <end position="96"/>
    </location>
</feature>
<gene>
    <name evidence="4" type="ORF">B0A50_00812</name>
</gene>
<dbReference type="AlphaFoldDB" id="A0A4V5N8B5"/>
<accession>A0A4V5N8B5</accession>
<reference evidence="4 5" key="1">
    <citation type="submission" date="2017-03" db="EMBL/GenBank/DDBJ databases">
        <title>Genomes of endolithic fungi from Antarctica.</title>
        <authorList>
            <person name="Coleine C."/>
            <person name="Masonjones S."/>
            <person name="Stajich J.E."/>
        </authorList>
    </citation>
    <scope>NUCLEOTIDE SEQUENCE [LARGE SCALE GENOMIC DNA]</scope>
    <source>
        <strain evidence="4 5">CCFEE 6315</strain>
    </source>
</reference>
<feature type="region of interest" description="Disordered" evidence="2">
    <location>
        <begin position="16"/>
        <end position="42"/>
    </location>
</feature>
<proteinExistence type="predicted"/>
<evidence type="ECO:0000256" key="1">
    <source>
        <dbReference type="SAM" id="Coils"/>
    </source>
</evidence>
<evidence type="ECO:0000256" key="2">
    <source>
        <dbReference type="SAM" id="MobiDB-lite"/>
    </source>
</evidence>